<evidence type="ECO:0000259" key="8">
    <source>
        <dbReference type="Pfam" id="PF25145"/>
    </source>
</evidence>
<dbReference type="InterPro" id="IPR056739">
    <property type="entry name" value="NfeD_membrane"/>
</dbReference>
<dbReference type="InterPro" id="IPR029045">
    <property type="entry name" value="ClpP/crotonase-like_dom_sf"/>
</dbReference>
<dbReference type="OrthoDB" id="9806253at2"/>
<reference evidence="9 10" key="1">
    <citation type="submission" date="2018-03" db="EMBL/GenBank/DDBJ databases">
        <title>Genomic Encyclopedia of Type Strains, Phase III (KMG-III): the genomes of soil and plant-associated and newly described type strains.</title>
        <authorList>
            <person name="Whitman W."/>
        </authorList>
    </citation>
    <scope>NUCLEOTIDE SEQUENCE [LARGE SCALE GENOMIC DNA]</scope>
    <source>
        <strain evidence="9 10">CGMCC 1.9313</strain>
    </source>
</reference>
<gene>
    <name evidence="9" type="ORF">B0I27_106168</name>
</gene>
<accession>A0A2T0U3C1</accession>
<dbReference type="AlphaFoldDB" id="A0A2T0U3C1"/>
<feature type="domain" description="NfeD-like C-terminal" evidence="6">
    <location>
        <begin position="391"/>
        <end position="445"/>
    </location>
</feature>
<dbReference type="Gene3D" id="3.90.226.10">
    <property type="entry name" value="2-enoyl-CoA Hydratase, Chain A, domain 1"/>
    <property type="match status" value="1"/>
</dbReference>
<dbReference type="InterPro" id="IPR012340">
    <property type="entry name" value="NA-bd_OB-fold"/>
</dbReference>
<keyword evidence="2 5" id="KW-0812">Transmembrane</keyword>
<dbReference type="SUPFAM" id="SSF52096">
    <property type="entry name" value="ClpP/crotonase"/>
    <property type="match status" value="1"/>
</dbReference>
<feature type="transmembrane region" description="Helical" evidence="5">
    <location>
        <begin position="253"/>
        <end position="273"/>
    </location>
</feature>
<dbReference type="Pfam" id="PF25145">
    <property type="entry name" value="NfeD1b_N"/>
    <property type="match status" value="1"/>
</dbReference>
<evidence type="ECO:0000256" key="3">
    <source>
        <dbReference type="ARBA" id="ARBA00022989"/>
    </source>
</evidence>
<dbReference type="GO" id="GO:0006508">
    <property type="term" value="P:proteolysis"/>
    <property type="evidence" value="ECO:0007669"/>
    <property type="project" value="UniProtKB-KW"/>
</dbReference>
<dbReference type="CDD" id="cd07021">
    <property type="entry name" value="Clp_protease_NfeD_like"/>
    <property type="match status" value="1"/>
</dbReference>
<comment type="subcellular location">
    <subcellularLocation>
        <location evidence="1">Membrane</location>
        <topology evidence="1">Multi-pass membrane protein</topology>
    </subcellularLocation>
</comment>
<dbReference type="Pfam" id="PF24961">
    <property type="entry name" value="NfeD_membrane"/>
    <property type="match status" value="1"/>
</dbReference>
<dbReference type="GO" id="GO:0005886">
    <property type="term" value="C:plasma membrane"/>
    <property type="evidence" value="ECO:0007669"/>
    <property type="project" value="TreeGrafter"/>
</dbReference>
<dbReference type="Pfam" id="PF01957">
    <property type="entry name" value="NfeD"/>
    <property type="match status" value="1"/>
</dbReference>
<keyword evidence="10" id="KW-1185">Reference proteome</keyword>
<evidence type="ECO:0000313" key="9">
    <source>
        <dbReference type="EMBL" id="PRY52407.1"/>
    </source>
</evidence>
<keyword evidence="9" id="KW-0378">Hydrolase</keyword>
<dbReference type="PANTHER" id="PTHR33507">
    <property type="entry name" value="INNER MEMBRANE PROTEIN YBBJ"/>
    <property type="match status" value="1"/>
</dbReference>
<protein>
    <submittedName>
        <fullName evidence="9">Membrane-bound serine protease (ClpP class)</fullName>
    </submittedName>
</protein>
<feature type="transmembrane region" description="Helical" evidence="5">
    <location>
        <begin position="305"/>
        <end position="327"/>
    </location>
</feature>
<evidence type="ECO:0000256" key="1">
    <source>
        <dbReference type="ARBA" id="ARBA00004141"/>
    </source>
</evidence>
<dbReference type="Gene3D" id="2.40.50.140">
    <property type="entry name" value="Nucleic acid-binding proteins"/>
    <property type="match status" value="1"/>
</dbReference>
<dbReference type="PANTHER" id="PTHR33507:SF3">
    <property type="entry name" value="INNER MEMBRANE PROTEIN YBBJ"/>
    <property type="match status" value="1"/>
</dbReference>
<dbReference type="InterPro" id="IPR052165">
    <property type="entry name" value="Membrane_assoc_protease"/>
</dbReference>
<dbReference type="InterPro" id="IPR002810">
    <property type="entry name" value="NfeD-like_C"/>
</dbReference>
<dbReference type="SUPFAM" id="SSF141322">
    <property type="entry name" value="NfeD domain-like"/>
    <property type="match status" value="1"/>
</dbReference>
<keyword evidence="9" id="KW-0645">Protease</keyword>
<evidence type="ECO:0000256" key="5">
    <source>
        <dbReference type="SAM" id="Phobius"/>
    </source>
</evidence>
<keyword evidence="3 5" id="KW-1133">Transmembrane helix</keyword>
<dbReference type="EMBL" id="PVTH01000006">
    <property type="protein sequence ID" value="PRY52407.1"/>
    <property type="molecule type" value="Genomic_DNA"/>
</dbReference>
<evidence type="ECO:0000313" key="10">
    <source>
        <dbReference type="Proteomes" id="UP000238034"/>
    </source>
</evidence>
<comment type="caution">
    <text evidence="9">The sequence shown here is derived from an EMBL/GenBank/DDBJ whole genome shotgun (WGS) entry which is preliminary data.</text>
</comment>
<name>A0A2T0U3C1_9SPHI</name>
<dbReference type="GO" id="GO:0008233">
    <property type="term" value="F:peptidase activity"/>
    <property type="evidence" value="ECO:0007669"/>
    <property type="project" value="UniProtKB-KW"/>
</dbReference>
<organism evidence="9 10">
    <name type="scientific">Arcticibacter pallidicorallinus</name>
    <dbReference type="NCBI Taxonomy" id="1259464"/>
    <lineage>
        <taxon>Bacteria</taxon>
        <taxon>Pseudomonadati</taxon>
        <taxon>Bacteroidota</taxon>
        <taxon>Sphingobacteriia</taxon>
        <taxon>Sphingobacteriales</taxon>
        <taxon>Sphingobacteriaceae</taxon>
        <taxon>Arcticibacter</taxon>
    </lineage>
</organism>
<dbReference type="RefSeq" id="WP_106293504.1">
    <property type="nucleotide sequence ID" value="NZ_PVTH01000006.1"/>
</dbReference>
<dbReference type="InterPro" id="IPR056738">
    <property type="entry name" value="NfeD1b_N"/>
</dbReference>
<feature type="transmembrane region" description="Helical" evidence="5">
    <location>
        <begin position="223"/>
        <end position="246"/>
    </location>
</feature>
<feature type="domain" description="NfeD integral membrane" evidence="7">
    <location>
        <begin position="232"/>
        <end position="358"/>
    </location>
</feature>
<dbReference type="Proteomes" id="UP000238034">
    <property type="component" value="Unassembled WGS sequence"/>
</dbReference>
<feature type="transmembrane region" description="Helical" evidence="5">
    <location>
        <begin position="339"/>
        <end position="359"/>
    </location>
</feature>
<feature type="transmembrane region" description="Helical" evidence="5">
    <location>
        <begin position="279"/>
        <end position="298"/>
    </location>
</feature>
<feature type="domain" description="NfeD1b N-terminal" evidence="8">
    <location>
        <begin position="28"/>
        <end position="208"/>
    </location>
</feature>
<evidence type="ECO:0000259" key="7">
    <source>
        <dbReference type="Pfam" id="PF24961"/>
    </source>
</evidence>
<proteinExistence type="predicted"/>
<sequence length="447" mass="48591">MNRSAVLGIILLTFTLFFPVCLWSQSSKVYVFDLHDEIGPPSWRQTKKAFDQARLIGASTVIIRMNTFGGMVEYADSIRSTILNSRMKTIVFIDNNAASAGALISIACDKIYMKPGASIGAASVVDTKGTVLPEKYQSYMRGLMRATAEAKGRDPIIAEAFVDPDVEIKDVNPKGKVLTLTSKEAIKIGYCEAEVGNVEQIFAAEGLDLKSRVDHQVTTIDRIIAFLISPAVSGFLILLIIGGIYFEMQTPGIGFALLVSVVAAALFFAPLYLEGLAAHWEIGLFLIGIVLLLLEVFVIPGFGVAGILGIIFIVGGLALSMVLNDFFDFNVTGSEQLTTAVIIVLFAMVASIVISVLLGKSIMKTPVFRRLVLEDEQRSDQGYVSGIQSAGILGKEGFAKTDMRPSGKIEIDGVWYDAVALDGYLEKGTPVYVEKHENYNVFVRKMI</sequence>
<evidence type="ECO:0000259" key="6">
    <source>
        <dbReference type="Pfam" id="PF01957"/>
    </source>
</evidence>
<evidence type="ECO:0000256" key="4">
    <source>
        <dbReference type="ARBA" id="ARBA00023136"/>
    </source>
</evidence>
<evidence type="ECO:0000256" key="2">
    <source>
        <dbReference type="ARBA" id="ARBA00022692"/>
    </source>
</evidence>
<keyword evidence="4 5" id="KW-0472">Membrane</keyword>